<evidence type="ECO:0000313" key="4">
    <source>
        <dbReference type="EMBL" id="TQL49496.1"/>
    </source>
</evidence>
<feature type="transmembrane region" description="Helical" evidence="1">
    <location>
        <begin position="142"/>
        <end position="163"/>
    </location>
</feature>
<dbReference type="GO" id="GO:0016740">
    <property type="term" value="F:transferase activity"/>
    <property type="evidence" value="ECO:0007669"/>
    <property type="project" value="UniProtKB-KW"/>
</dbReference>
<comment type="caution">
    <text evidence="4">The sequence shown here is derived from an EMBL/GenBank/DDBJ whole genome shotgun (WGS) entry which is preliminary data.</text>
</comment>
<dbReference type="OrthoDB" id="5242711at2"/>
<dbReference type="Pfam" id="PF11847">
    <property type="entry name" value="GT-C_AftD"/>
    <property type="match status" value="1"/>
</dbReference>
<feature type="transmembrane region" description="Helical" evidence="1">
    <location>
        <begin position="1318"/>
        <end position="1339"/>
    </location>
</feature>
<dbReference type="InterPro" id="IPR021798">
    <property type="entry name" value="AftD_N"/>
</dbReference>
<organism evidence="4 5">
    <name type="scientific">Ornithinicoccus hortensis</name>
    <dbReference type="NCBI Taxonomy" id="82346"/>
    <lineage>
        <taxon>Bacteria</taxon>
        <taxon>Bacillati</taxon>
        <taxon>Actinomycetota</taxon>
        <taxon>Actinomycetes</taxon>
        <taxon>Micrococcales</taxon>
        <taxon>Intrasporangiaceae</taxon>
        <taxon>Ornithinicoccus</taxon>
    </lineage>
</organism>
<feature type="transmembrane region" description="Helical" evidence="1">
    <location>
        <begin position="1112"/>
        <end position="1134"/>
    </location>
</feature>
<protein>
    <submittedName>
        <fullName evidence="4">Arabinofuranan 3-O-arabinosyltransferase</fullName>
    </submittedName>
</protein>
<feature type="transmembrane region" description="Helical" evidence="1">
    <location>
        <begin position="398"/>
        <end position="417"/>
    </location>
</feature>
<dbReference type="Proteomes" id="UP000319516">
    <property type="component" value="Unassembled WGS sequence"/>
</dbReference>
<evidence type="ECO:0000259" key="2">
    <source>
        <dbReference type="Pfam" id="PF11847"/>
    </source>
</evidence>
<keyword evidence="1" id="KW-0472">Membrane</keyword>
<evidence type="ECO:0000313" key="5">
    <source>
        <dbReference type="Proteomes" id="UP000319516"/>
    </source>
</evidence>
<feature type="transmembrane region" description="Helical" evidence="1">
    <location>
        <begin position="220"/>
        <end position="241"/>
    </location>
</feature>
<keyword evidence="5" id="KW-1185">Reference proteome</keyword>
<feature type="transmembrane region" description="Helical" evidence="1">
    <location>
        <begin position="322"/>
        <end position="342"/>
    </location>
</feature>
<proteinExistence type="predicted"/>
<name>A0A542YN15_9MICO</name>
<keyword evidence="1" id="KW-0812">Transmembrane</keyword>
<reference evidence="4 5" key="1">
    <citation type="submission" date="2019-06" db="EMBL/GenBank/DDBJ databases">
        <title>Sequencing the genomes of 1000 actinobacteria strains.</title>
        <authorList>
            <person name="Klenk H.-P."/>
        </authorList>
    </citation>
    <scope>NUCLEOTIDE SEQUENCE [LARGE SCALE GENOMIC DNA]</scope>
    <source>
        <strain evidence="4 5">DSM 12335</strain>
    </source>
</reference>
<accession>A0A542YN15</accession>
<feature type="transmembrane region" description="Helical" evidence="1">
    <location>
        <begin position="1241"/>
        <end position="1260"/>
    </location>
</feature>
<dbReference type="InterPro" id="IPR056997">
    <property type="entry name" value="CBM_AftD"/>
</dbReference>
<evidence type="ECO:0000259" key="3">
    <source>
        <dbReference type="Pfam" id="PF24607"/>
    </source>
</evidence>
<keyword evidence="4" id="KW-0808">Transferase</keyword>
<dbReference type="RefSeq" id="WP_141783752.1">
    <property type="nucleotide sequence ID" value="NZ_BAAAIK010000003.1"/>
</dbReference>
<feature type="transmembrane region" description="Helical" evidence="1">
    <location>
        <begin position="1345"/>
        <end position="1366"/>
    </location>
</feature>
<feature type="domain" description="Arabinofuranosyltransferase D third carbohydrate binding module" evidence="3">
    <location>
        <begin position="928"/>
        <end position="1065"/>
    </location>
</feature>
<feature type="transmembrane region" description="Helical" evidence="1">
    <location>
        <begin position="183"/>
        <end position="208"/>
    </location>
</feature>
<dbReference type="Pfam" id="PF24607">
    <property type="entry name" value="CBM_AftD"/>
    <property type="match status" value="1"/>
</dbReference>
<feature type="domain" description="Alpha-(1-&gt;3)-arabinofuranosyltransferase N-terminal GT-C" evidence="2">
    <location>
        <begin position="26"/>
        <end position="677"/>
    </location>
</feature>
<dbReference type="EMBL" id="VFOP01000001">
    <property type="protein sequence ID" value="TQL49496.1"/>
    <property type="molecule type" value="Genomic_DNA"/>
</dbReference>
<sequence length="1383" mass="143617">MTGERPAPGDERVTWRARVALAVLLLAALMFRQAPGLVVPDTKLDLTADPTGFLQRALHLWDPSASFGQLQNQAYGYLLPMGPFHALLTGIGLPAWVVQRLWWTLLAAVALVGVWKLAGALRMGTPWARYAAAFAYALSPRILSEVAVTSVEVWPMALAPWVLLPLVDPRPRSWFSRITRSALAVGLVGGVNAVASGAVLVLPALWFLTRPWTRQTLAAAAGWLGAVTVAMLWWLLPLLVLGGSSPPFLDWIESASTTTSTAAVSEALRGTTPWLAWLVTDAGASWPAGRQYVDSPLLIGASLALALAGLLALCSRATPHRLFLAVSVGTGLLLVTVGYAGVPDGLFADQVRALLDGPLAALRNTHKFELVVRLPLALLLAAALTRAAALVRDAGWPALLTPFLAGCTVVAVAAPAITAQLPRPEDYPAVAGHWREVADWLDAQPGPGSVLVVPAAPFADFAWGSTKDEPLQALLDRPFAVRDAVPLGGVGSTRWLDEVQRRLAAGDGDEGLTEALRRAGVGWVVVRDDLRQDVQTVPPVATHQALARAGLERTAQFGPPVGPVGESADYTVRERTIVPSPSVSVYAVPDPVDARLVPLSATATLDGGPEDVPALLAEQVAPDVGAFVLARDAADAPGLELPPGSGTVLADGYRRRAVNFGAAADNLSPVLADGDRTPDRPVSDYLLPGPDARRSLVWPEPVAGVTASSSASDADATVQHTVGQGPAAAVDGDGDTSWVSGRYAEAGGQWWRIDWTVEQALGGDPLAVRLGDPQFRGAPAALRVETAAGSAVTPVSASARPQELAVPAGPTTWLRIGVEEGDAGTANAFALAEVELPGGPVLPSLELAATGDGAPDVVALRAQQLGRSACLVLGQRPLCSLLQSQPAEEVHGLRRSLTLPVGGTYAVSGQVLPVEGDTLEQLLRTGDTVTATASSRDTGAAYGRPGAAVDGDVGSGWIAGRLDAEPTLTITLPEATELDGLRLEHDYFLAASRPQRLEVSLDGAAPLRLSLDDAGVVGWQEQEVRRIEIAFGAKHDVYSVDPTVAGSFRALPVGVSEIRFLHDGGLVEPPVLDPAAAVASDCGDGPTVTVGDTDLPTRIDGTVRQVLERDRLALVACPSAAAATLAAGTTTVVAPADDRWRPVALTLHRTDAPLPTTSSAPLDVVRPEPQLLSVDLPAREEPSLVVVPQNANAGWRATLEEAADAPLTPVTVEGWQQAYLVPAGPATTLRAEFGPDRAYTLGLRLGLVALGLLAILSWAVPAGHPVRVPPAARVGPVVGAGLLLAWGCLVAGVWGLLAGATVLVGVRGLRRLGIRPGVALGGLTVASGVLALALLAVWGPRPTETGVMAVLPQLLLLLAVVSALAGGRGRGCPGTRSPDPPGP</sequence>
<feature type="transmembrane region" description="Helical" evidence="1">
    <location>
        <begin position="370"/>
        <end position="391"/>
    </location>
</feature>
<dbReference type="SUPFAM" id="SSF49785">
    <property type="entry name" value="Galactose-binding domain-like"/>
    <property type="match status" value="1"/>
</dbReference>
<dbReference type="InterPro" id="IPR008979">
    <property type="entry name" value="Galactose-bd-like_sf"/>
</dbReference>
<gene>
    <name evidence="4" type="ORF">FB467_0569</name>
</gene>
<feature type="transmembrane region" description="Helical" evidence="1">
    <location>
        <begin position="1280"/>
        <end position="1306"/>
    </location>
</feature>
<keyword evidence="1" id="KW-1133">Transmembrane helix</keyword>
<feature type="transmembrane region" description="Helical" evidence="1">
    <location>
        <begin position="297"/>
        <end position="315"/>
    </location>
</feature>
<feature type="transmembrane region" description="Helical" evidence="1">
    <location>
        <begin position="101"/>
        <end position="121"/>
    </location>
</feature>
<evidence type="ECO:0000256" key="1">
    <source>
        <dbReference type="SAM" id="Phobius"/>
    </source>
</evidence>
<dbReference type="Gene3D" id="2.60.120.260">
    <property type="entry name" value="Galactose-binding domain-like"/>
    <property type="match status" value="2"/>
</dbReference>